<dbReference type="Proteomes" id="UP000236291">
    <property type="component" value="Unassembled WGS sequence"/>
</dbReference>
<gene>
    <name evidence="1" type="ORF">L195_g010393</name>
</gene>
<sequence length="52" mass="5601">MAGLASCPFFTIEFSATSTLQLLRRSCHAKLGYARLASLLALTSLNLPKRGC</sequence>
<proteinExistence type="predicted"/>
<evidence type="ECO:0000313" key="1">
    <source>
        <dbReference type="EMBL" id="PNY13727.1"/>
    </source>
</evidence>
<protein>
    <submittedName>
        <fullName evidence="1">Uncharacterized protein</fullName>
    </submittedName>
</protein>
<dbReference type="EMBL" id="ASHM01006304">
    <property type="protein sequence ID" value="PNY13727.1"/>
    <property type="molecule type" value="Genomic_DNA"/>
</dbReference>
<reference evidence="1 2" key="1">
    <citation type="journal article" date="2014" name="Am. J. Bot.">
        <title>Genome assembly and annotation for red clover (Trifolium pratense; Fabaceae).</title>
        <authorList>
            <person name="Istvanek J."/>
            <person name="Jaros M."/>
            <person name="Krenek A."/>
            <person name="Repkova J."/>
        </authorList>
    </citation>
    <scope>NUCLEOTIDE SEQUENCE [LARGE SCALE GENOMIC DNA]</scope>
    <source>
        <strain evidence="2">cv. Tatra</strain>
        <tissue evidence="1">Young leaves</tissue>
    </source>
</reference>
<name>A0A2K3PEK3_TRIPR</name>
<reference evidence="1 2" key="2">
    <citation type="journal article" date="2017" name="Front. Plant Sci.">
        <title>Gene Classification and Mining of Molecular Markers Useful in Red Clover (Trifolium pratense) Breeding.</title>
        <authorList>
            <person name="Istvanek J."/>
            <person name="Dluhosova J."/>
            <person name="Dluhos P."/>
            <person name="Patkova L."/>
            <person name="Nedelnik J."/>
            <person name="Repkova J."/>
        </authorList>
    </citation>
    <scope>NUCLEOTIDE SEQUENCE [LARGE SCALE GENOMIC DNA]</scope>
    <source>
        <strain evidence="2">cv. Tatra</strain>
        <tissue evidence="1">Young leaves</tissue>
    </source>
</reference>
<organism evidence="1 2">
    <name type="scientific">Trifolium pratense</name>
    <name type="common">Red clover</name>
    <dbReference type="NCBI Taxonomy" id="57577"/>
    <lineage>
        <taxon>Eukaryota</taxon>
        <taxon>Viridiplantae</taxon>
        <taxon>Streptophyta</taxon>
        <taxon>Embryophyta</taxon>
        <taxon>Tracheophyta</taxon>
        <taxon>Spermatophyta</taxon>
        <taxon>Magnoliopsida</taxon>
        <taxon>eudicotyledons</taxon>
        <taxon>Gunneridae</taxon>
        <taxon>Pentapetalae</taxon>
        <taxon>rosids</taxon>
        <taxon>fabids</taxon>
        <taxon>Fabales</taxon>
        <taxon>Fabaceae</taxon>
        <taxon>Papilionoideae</taxon>
        <taxon>50 kb inversion clade</taxon>
        <taxon>NPAAA clade</taxon>
        <taxon>Hologalegina</taxon>
        <taxon>IRL clade</taxon>
        <taxon>Trifolieae</taxon>
        <taxon>Trifolium</taxon>
    </lineage>
</organism>
<dbReference type="AlphaFoldDB" id="A0A2K3PEK3"/>
<comment type="caution">
    <text evidence="1">The sequence shown here is derived from an EMBL/GenBank/DDBJ whole genome shotgun (WGS) entry which is preliminary data.</text>
</comment>
<accession>A0A2K3PEK3</accession>
<evidence type="ECO:0000313" key="2">
    <source>
        <dbReference type="Proteomes" id="UP000236291"/>
    </source>
</evidence>